<evidence type="ECO:0000313" key="7">
    <source>
        <dbReference type="Proteomes" id="UP000010301"/>
    </source>
</evidence>
<dbReference type="GO" id="GO:0051537">
    <property type="term" value="F:2 iron, 2 sulfur cluster binding"/>
    <property type="evidence" value="ECO:0007669"/>
    <property type="project" value="UniProtKB-KW"/>
</dbReference>
<dbReference type="PROSITE" id="PS51296">
    <property type="entry name" value="RIESKE"/>
    <property type="match status" value="1"/>
</dbReference>
<keyword evidence="1" id="KW-0001">2Fe-2S</keyword>
<protein>
    <submittedName>
        <fullName evidence="6">Rieske [2Fe-2S] domain protein</fullName>
    </submittedName>
</protein>
<sequence length="107" mass="11379">MSFQLACPADLTPGSARAVNLTDASGTNHLVAIVCDTEGEWFAIDDTCTHADVPLSEGDIGAGCIECWAHSAEFDLRTGEGSFPAPKPVRTYPLTIENQQVLVDVDN</sequence>
<gene>
    <name evidence="6" type="ORF">HMPREF0044_0483</name>
</gene>
<dbReference type="InterPro" id="IPR036922">
    <property type="entry name" value="Rieske_2Fe-2S_sf"/>
</dbReference>
<evidence type="ECO:0000256" key="2">
    <source>
        <dbReference type="ARBA" id="ARBA00022723"/>
    </source>
</evidence>
<feature type="domain" description="Rieske" evidence="5">
    <location>
        <begin position="3"/>
        <end position="103"/>
    </location>
</feature>
<dbReference type="SUPFAM" id="SSF50022">
    <property type="entry name" value="ISP domain"/>
    <property type="match status" value="1"/>
</dbReference>
<evidence type="ECO:0000259" key="5">
    <source>
        <dbReference type="PROSITE" id="PS51296"/>
    </source>
</evidence>
<dbReference type="GO" id="GO:0004497">
    <property type="term" value="F:monooxygenase activity"/>
    <property type="evidence" value="ECO:0007669"/>
    <property type="project" value="UniProtKB-ARBA"/>
</dbReference>
<reference evidence="6 7" key="1">
    <citation type="submission" date="2009-01" db="EMBL/GenBank/DDBJ databases">
        <authorList>
            <person name="Qin X."/>
            <person name="Bachman B."/>
            <person name="Battles P."/>
            <person name="Bell A."/>
            <person name="Bess C."/>
            <person name="Bickham C."/>
            <person name="Chaboub L."/>
            <person name="Chen D."/>
            <person name="Coyle M."/>
            <person name="Deiros D.R."/>
            <person name="Dinh H."/>
            <person name="Forbes L."/>
            <person name="Fowler G."/>
            <person name="Francisco L."/>
            <person name="Fu Q."/>
            <person name="Gubbala S."/>
            <person name="Hale W."/>
            <person name="Han Y."/>
            <person name="Hemphill L."/>
            <person name="Highlander S.K."/>
            <person name="Hirani K."/>
            <person name="Hogues M."/>
            <person name="Jackson L."/>
            <person name="Jakkamsetti A."/>
            <person name="Javaid M."/>
            <person name="Jiang H."/>
            <person name="Korchina V."/>
            <person name="Kovar C."/>
            <person name="Lara F."/>
            <person name="Lee S."/>
            <person name="Mata R."/>
            <person name="Mathew T."/>
            <person name="Moen C."/>
            <person name="Morales K."/>
            <person name="Munidasa M."/>
            <person name="Nazareth L."/>
            <person name="Ngo R."/>
            <person name="Nguyen L."/>
            <person name="Okwuonu G."/>
            <person name="Ongeri F."/>
            <person name="Patil S."/>
            <person name="Petrosino J."/>
            <person name="Pham C."/>
            <person name="Pham P."/>
            <person name="Pu L.-L."/>
            <person name="Puazo M."/>
            <person name="Raj R."/>
            <person name="Reid J."/>
            <person name="Rouhana J."/>
            <person name="Saada N."/>
            <person name="Shang Y."/>
            <person name="Simmons D."/>
            <person name="Thornton R."/>
            <person name="Warren J."/>
            <person name="Weissenberger G."/>
            <person name="Zhang J."/>
            <person name="Zhang L."/>
            <person name="Zhou C."/>
            <person name="Zhu D."/>
            <person name="Muzny D."/>
            <person name="Worley K."/>
            <person name="Gibbs R."/>
        </authorList>
    </citation>
    <scope>NUCLEOTIDE SEQUENCE [LARGE SCALE GENOMIC DNA]</scope>
    <source>
        <strain evidence="6 7">DSM 15436</strain>
    </source>
</reference>
<accession>C0VZ93</accession>
<keyword evidence="2" id="KW-0479">Metal-binding</keyword>
<dbReference type="PANTHER" id="PTHR21496:SF23">
    <property type="entry name" value="3-PHENYLPROPIONATE_CINNAMIC ACID DIOXYGENASE FERREDOXIN SUBUNIT"/>
    <property type="match status" value="1"/>
</dbReference>
<name>C0VZ93_9ACTO</name>
<keyword evidence="3" id="KW-0408">Iron</keyword>
<dbReference type="Gene3D" id="2.102.10.10">
    <property type="entry name" value="Rieske [2Fe-2S] iron-sulphur domain"/>
    <property type="match status" value="1"/>
</dbReference>
<evidence type="ECO:0000313" key="6">
    <source>
        <dbReference type="EMBL" id="EEH64194.1"/>
    </source>
</evidence>
<dbReference type="EMBL" id="ACFG01000006">
    <property type="protein sequence ID" value="EEH64194.1"/>
    <property type="molecule type" value="Genomic_DNA"/>
</dbReference>
<dbReference type="AlphaFoldDB" id="C0VZ93"/>
<dbReference type="eggNOG" id="COG2146">
    <property type="taxonomic scope" value="Bacteria"/>
</dbReference>
<dbReference type="InterPro" id="IPR017941">
    <property type="entry name" value="Rieske_2Fe-2S"/>
</dbReference>
<dbReference type="STRING" id="525245.HMPREF0044_0483"/>
<dbReference type="PANTHER" id="PTHR21496">
    <property type="entry name" value="FERREDOXIN-RELATED"/>
    <property type="match status" value="1"/>
</dbReference>
<keyword evidence="4" id="KW-0411">Iron-sulfur</keyword>
<keyword evidence="7" id="KW-1185">Reference proteome</keyword>
<dbReference type="OrthoDB" id="147178at2"/>
<dbReference type="Pfam" id="PF00355">
    <property type="entry name" value="Rieske"/>
    <property type="match status" value="1"/>
</dbReference>
<evidence type="ECO:0000256" key="3">
    <source>
        <dbReference type="ARBA" id="ARBA00023004"/>
    </source>
</evidence>
<dbReference type="GO" id="GO:0016705">
    <property type="term" value="F:oxidoreductase activity, acting on paired donors, with incorporation or reduction of molecular oxygen"/>
    <property type="evidence" value="ECO:0007669"/>
    <property type="project" value="UniProtKB-ARBA"/>
</dbReference>
<dbReference type="HOGENOM" id="CLU_055690_5_2_11"/>
<dbReference type="Proteomes" id="UP000010301">
    <property type="component" value="Unassembled WGS sequence"/>
</dbReference>
<organism evidence="6 7">
    <name type="scientific">Gleimia coleocanis DSM 15436</name>
    <dbReference type="NCBI Taxonomy" id="525245"/>
    <lineage>
        <taxon>Bacteria</taxon>
        <taxon>Bacillati</taxon>
        <taxon>Actinomycetota</taxon>
        <taxon>Actinomycetes</taxon>
        <taxon>Actinomycetales</taxon>
        <taxon>Actinomycetaceae</taxon>
        <taxon>Gleimia</taxon>
    </lineage>
</organism>
<dbReference type="RefSeq" id="WP_006547480.1">
    <property type="nucleotide sequence ID" value="NZ_DS999546.1"/>
</dbReference>
<dbReference type="CDD" id="cd03528">
    <property type="entry name" value="Rieske_RO_ferredoxin"/>
    <property type="match status" value="1"/>
</dbReference>
<dbReference type="GO" id="GO:0046872">
    <property type="term" value="F:metal ion binding"/>
    <property type="evidence" value="ECO:0007669"/>
    <property type="project" value="UniProtKB-KW"/>
</dbReference>
<evidence type="ECO:0000256" key="1">
    <source>
        <dbReference type="ARBA" id="ARBA00022714"/>
    </source>
</evidence>
<proteinExistence type="predicted"/>
<comment type="caution">
    <text evidence="6">The sequence shown here is derived from an EMBL/GenBank/DDBJ whole genome shotgun (WGS) entry which is preliminary data.</text>
</comment>
<evidence type="ECO:0000256" key="4">
    <source>
        <dbReference type="ARBA" id="ARBA00023014"/>
    </source>
</evidence>